<dbReference type="InterPro" id="IPR001148">
    <property type="entry name" value="CA_dom"/>
</dbReference>
<keyword evidence="6 10" id="KW-0479">Metal-binding</keyword>
<dbReference type="PROSITE" id="PS51144">
    <property type="entry name" value="ALPHA_CA_2"/>
    <property type="match status" value="1"/>
</dbReference>
<evidence type="ECO:0000256" key="7">
    <source>
        <dbReference type="ARBA" id="ARBA00022833"/>
    </source>
</evidence>
<dbReference type="Pfam" id="PF00194">
    <property type="entry name" value="Carb_anhydrase"/>
    <property type="match status" value="1"/>
</dbReference>
<dbReference type="GO" id="GO:0008270">
    <property type="term" value="F:zinc ion binding"/>
    <property type="evidence" value="ECO:0007669"/>
    <property type="project" value="UniProtKB-UniRule"/>
</dbReference>
<evidence type="ECO:0000256" key="3">
    <source>
        <dbReference type="ARBA" id="ARBA00010718"/>
    </source>
</evidence>
<dbReference type="InterPro" id="IPR023561">
    <property type="entry name" value="Carbonic_anhydrase_a-class"/>
</dbReference>
<sequence>MGCCSTTLVNSSKIEPHNSHNWNYSNLSDWGRIYPSANGLNQSPIDIITSIAEFDETLKSNEFNFSFDLNCFIEIKNNGHTFMVSGVSDSSNVVGGPLPAQYKFVQFHMHWGLNEATGSEHLVDGSSFAGEIHFVYWNCEKYKSFEEAAKSSTHDGLAVFGVFVILGAENNEFNKLVSVMDNVKLANHTTFVSRPLEIIKLFPDNLNKYWTYLGSLTTPPCTECALWTVFCDPIQMSIKQLYRIKHLYNCSELSHCTESKRIRKNHRLPCELNGRRVLKSFQ</sequence>
<dbReference type="InterPro" id="IPR036398">
    <property type="entry name" value="CA_dom_sf"/>
</dbReference>
<comment type="catalytic activity">
    <reaction evidence="9 10">
        <text>hydrogencarbonate + H(+) = CO2 + H2O</text>
        <dbReference type="Rhea" id="RHEA:10748"/>
        <dbReference type="ChEBI" id="CHEBI:15377"/>
        <dbReference type="ChEBI" id="CHEBI:15378"/>
        <dbReference type="ChEBI" id="CHEBI:16526"/>
        <dbReference type="ChEBI" id="CHEBI:17544"/>
        <dbReference type="EC" id="4.2.1.1"/>
    </reaction>
</comment>
<dbReference type="SMART" id="SM01057">
    <property type="entry name" value="Carb_anhydrase"/>
    <property type="match status" value="1"/>
</dbReference>
<dbReference type="AlphaFoldDB" id="A0A814G7J2"/>
<evidence type="ECO:0000256" key="4">
    <source>
        <dbReference type="ARBA" id="ARBA00012925"/>
    </source>
</evidence>
<evidence type="ECO:0000313" key="12">
    <source>
        <dbReference type="EMBL" id="CAF0990008.1"/>
    </source>
</evidence>
<evidence type="ECO:0000256" key="5">
    <source>
        <dbReference type="ARBA" id="ARBA00022530"/>
    </source>
</evidence>
<dbReference type="PROSITE" id="PS00162">
    <property type="entry name" value="ALPHA_CA_1"/>
    <property type="match status" value="1"/>
</dbReference>
<evidence type="ECO:0000256" key="2">
    <source>
        <dbReference type="ARBA" id="ARBA00004498"/>
    </source>
</evidence>
<dbReference type="PANTHER" id="PTHR18952">
    <property type="entry name" value="CARBONIC ANHYDRASE"/>
    <property type="match status" value="1"/>
</dbReference>
<dbReference type="SUPFAM" id="SSF51069">
    <property type="entry name" value="Carbonic anhydrase"/>
    <property type="match status" value="1"/>
</dbReference>
<evidence type="ECO:0000259" key="11">
    <source>
        <dbReference type="PROSITE" id="PS51144"/>
    </source>
</evidence>
<keyword evidence="8 10" id="KW-0456">Lyase</keyword>
<protein>
    <recommendedName>
        <fullName evidence="4 10">Carbonic anhydrase</fullName>
        <ecNumber evidence="4 10">4.2.1.1</ecNumber>
    </recommendedName>
</protein>
<evidence type="ECO:0000256" key="9">
    <source>
        <dbReference type="ARBA" id="ARBA00048348"/>
    </source>
</evidence>
<feature type="domain" description="Alpha-carbonic anhydrase" evidence="11">
    <location>
        <begin position="20"/>
        <end position="281"/>
    </location>
</feature>
<keyword evidence="7 10" id="KW-0862">Zinc</keyword>
<keyword evidence="13" id="KW-1185">Reference proteome</keyword>
<comment type="caution">
    <text evidence="12">The sequence shown here is derived from an EMBL/GenBank/DDBJ whole genome shotgun (WGS) entry which is preliminary data.</text>
</comment>
<comment type="similarity">
    <text evidence="3 10">Belongs to the alpha-carbonic anhydrase family.</text>
</comment>
<evidence type="ECO:0000256" key="10">
    <source>
        <dbReference type="RuleBase" id="RU367011"/>
    </source>
</evidence>
<dbReference type="InterPro" id="IPR018338">
    <property type="entry name" value="Carbonic_anhydrase_a-class_CS"/>
</dbReference>
<dbReference type="GO" id="GO:0004089">
    <property type="term" value="F:carbonate dehydratase activity"/>
    <property type="evidence" value="ECO:0007669"/>
    <property type="project" value="UniProtKB-UniRule"/>
</dbReference>
<dbReference type="CDD" id="cd00326">
    <property type="entry name" value="alpha_CA"/>
    <property type="match status" value="1"/>
</dbReference>
<comment type="subcellular location">
    <subcellularLocation>
        <location evidence="2">Secreted</location>
        <location evidence="2">Extracellular space</location>
        <location evidence="2">Extracellular matrix</location>
    </subcellularLocation>
</comment>
<comment type="function">
    <text evidence="10">Reversible hydration of carbon dioxide.</text>
</comment>
<dbReference type="OrthoDB" id="429145at2759"/>
<organism evidence="12 13">
    <name type="scientific">Brachionus calyciflorus</name>
    <dbReference type="NCBI Taxonomy" id="104777"/>
    <lineage>
        <taxon>Eukaryota</taxon>
        <taxon>Metazoa</taxon>
        <taxon>Spiralia</taxon>
        <taxon>Gnathifera</taxon>
        <taxon>Rotifera</taxon>
        <taxon>Eurotatoria</taxon>
        <taxon>Monogononta</taxon>
        <taxon>Pseudotrocha</taxon>
        <taxon>Ploima</taxon>
        <taxon>Brachionidae</taxon>
        <taxon>Brachionus</taxon>
    </lineage>
</organism>
<evidence type="ECO:0000313" key="13">
    <source>
        <dbReference type="Proteomes" id="UP000663879"/>
    </source>
</evidence>
<dbReference type="EC" id="4.2.1.1" evidence="4 10"/>
<dbReference type="PANTHER" id="PTHR18952:SF141">
    <property type="entry name" value="CARBONIC ANHYDRASE"/>
    <property type="match status" value="1"/>
</dbReference>
<dbReference type="Gene3D" id="3.10.200.10">
    <property type="entry name" value="Alpha carbonic anhydrase"/>
    <property type="match status" value="1"/>
</dbReference>
<comment type="cofactor">
    <cofactor evidence="1 10">
        <name>Zn(2+)</name>
        <dbReference type="ChEBI" id="CHEBI:29105"/>
    </cofactor>
</comment>
<keyword evidence="5" id="KW-0964">Secreted</keyword>
<dbReference type="EMBL" id="CAJNOC010003595">
    <property type="protein sequence ID" value="CAF0990008.1"/>
    <property type="molecule type" value="Genomic_DNA"/>
</dbReference>
<name>A0A814G7J2_9BILA</name>
<reference evidence="12" key="1">
    <citation type="submission" date="2021-02" db="EMBL/GenBank/DDBJ databases">
        <authorList>
            <person name="Nowell W R."/>
        </authorList>
    </citation>
    <scope>NUCLEOTIDE SEQUENCE</scope>
    <source>
        <strain evidence="12">Ploen Becks lab</strain>
    </source>
</reference>
<dbReference type="GO" id="GO:0005737">
    <property type="term" value="C:cytoplasm"/>
    <property type="evidence" value="ECO:0007669"/>
    <property type="project" value="TreeGrafter"/>
</dbReference>
<evidence type="ECO:0000256" key="8">
    <source>
        <dbReference type="ARBA" id="ARBA00023239"/>
    </source>
</evidence>
<proteinExistence type="inferred from homology"/>
<keyword evidence="5" id="KW-0272">Extracellular matrix</keyword>
<dbReference type="Proteomes" id="UP000663879">
    <property type="component" value="Unassembled WGS sequence"/>
</dbReference>
<evidence type="ECO:0000256" key="1">
    <source>
        <dbReference type="ARBA" id="ARBA00001947"/>
    </source>
</evidence>
<gene>
    <name evidence="12" type="ORF">OXX778_LOCUS15862</name>
</gene>
<accession>A0A814G7J2</accession>
<evidence type="ECO:0000256" key="6">
    <source>
        <dbReference type="ARBA" id="ARBA00022723"/>
    </source>
</evidence>